<dbReference type="OrthoDB" id="3295619at2"/>
<evidence type="ECO:0000256" key="1">
    <source>
        <dbReference type="SAM" id="Phobius"/>
    </source>
</evidence>
<dbReference type="RefSeq" id="WP_120761930.1">
    <property type="nucleotide sequence ID" value="NZ_CP032630.1"/>
</dbReference>
<keyword evidence="1" id="KW-0812">Transmembrane</keyword>
<evidence type="ECO:0000313" key="2">
    <source>
        <dbReference type="EMBL" id="AYF97581.1"/>
    </source>
</evidence>
<proteinExistence type="predicted"/>
<name>A0A387B731_9MICO</name>
<protein>
    <submittedName>
        <fullName evidence="2">Prepilin-type N-terminal cleavage/methylation domain-containing protein</fullName>
    </submittedName>
</protein>
<organism evidence="2 3">
    <name type="scientific">Protaetiibacter intestinalis</name>
    <dbReference type="NCBI Taxonomy" id="2419774"/>
    <lineage>
        <taxon>Bacteria</taxon>
        <taxon>Bacillati</taxon>
        <taxon>Actinomycetota</taxon>
        <taxon>Actinomycetes</taxon>
        <taxon>Micrococcales</taxon>
        <taxon>Microbacteriaceae</taxon>
        <taxon>Protaetiibacter</taxon>
    </lineage>
</organism>
<evidence type="ECO:0000313" key="3">
    <source>
        <dbReference type="Proteomes" id="UP000278886"/>
    </source>
</evidence>
<dbReference type="InterPro" id="IPR012902">
    <property type="entry name" value="N_methyl_site"/>
</dbReference>
<dbReference type="PROSITE" id="PS00409">
    <property type="entry name" value="PROKAR_NTER_METHYL"/>
    <property type="match status" value="1"/>
</dbReference>
<keyword evidence="1" id="KW-0472">Membrane</keyword>
<keyword evidence="3" id="KW-1185">Reference proteome</keyword>
<gene>
    <name evidence="2" type="ORF">D7I47_04425</name>
</gene>
<dbReference type="KEGG" id="lyd:D7I47_04425"/>
<dbReference type="NCBIfam" id="TIGR02532">
    <property type="entry name" value="IV_pilin_GFxxxE"/>
    <property type="match status" value="1"/>
</dbReference>
<accession>A0A387B731</accession>
<dbReference type="AlphaFoldDB" id="A0A387B731"/>
<reference evidence="3" key="1">
    <citation type="submission" date="2018-09" db="EMBL/GenBank/DDBJ databases">
        <title>Genome sequencing of strain 2DFWR-13.</title>
        <authorList>
            <person name="Heo J."/>
            <person name="Kim S.-J."/>
            <person name="Kwon S.-W."/>
        </authorList>
    </citation>
    <scope>NUCLEOTIDE SEQUENCE [LARGE SCALE GENOMIC DNA]</scope>
    <source>
        <strain evidence="3">2DFWR-13</strain>
    </source>
</reference>
<dbReference type="Pfam" id="PF07963">
    <property type="entry name" value="N_methyl"/>
    <property type="match status" value="1"/>
</dbReference>
<feature type="transmembrane region" description="Helical" evidence="1">
    <location>
        <begin position="20"/>
        <end position="45"/>
    </location>
</feature>
<keyword evidence="1" id="KW-1133">Transmembrane helix</keyword>
<sequence length="228" mass="23817">MSSTHDAAQSDRPFHGDESGFTLIEVVVAVVMLVVITAAALAFAIQGLKGSHAQERVEIATTVATRAMEAVRAYNIIEDPSSHKSSIYNGRTQAAVQAAWTANSTVAPAVASTYAEWDTAIGTGETEALPISQNVVFGDTTYTVVTLVGKCFVPATGDRTCGLATGYTNAQGGWSSAWTVPSGATEMMRATVIVKWTAGEACAASGCTYTISNLIEPKSIDLAWRSGS</sequence>
<dbReference type="Proteomes" id="UP000278886">
    <property type="component" value="Chromosome"/>
</dbReference>
<dbReference type="EMBL" id="CP032630">
    <property type="protein sequence ID" value="AYF97581.1"/>
    <property type="molecule type" value="Genomic_DNA"/>
</dbReference>